<protein>
    <submittedName>
        <fullName evidence="4">1-acyl-sn-glycerol-3-phosphate acyltransferases</fullName>
    </submittedName>
</protein>
<dbReference type="AlphaFoldDB" id="A0A1C4H7D2"/>
<dbReference type="GO" id="GO:0006654">
    <property type="term" value="P:phosphatidic acid biosynthetic process"/>
    <property type="evidence" value="ECO:0007669"/>
    <property type="project" value="TreeGrafter"/>
</dbReference>
<proteinExistence type="predicted"/>
<dbReference type="OrthoDB" id="9806008at2"/>
<dbReference type="GO" id="GO:0003841">
    <property type="term" value="F:1-acylglycerol-3-phosphate O-acyltransferase activity"/>
    <property type="evidence" value="ECO:0007669"/>
    <property type="project" value="TreeGrafter"/>
</dbReference>
<accession>A0A1C4H7D2</accession>
<name>A0A1C4H7D2_9BIFI</name>
<evidence type="ECO:0000313" key="5">
    <source>
        <dbReference type="Proteomes" id="UP000242610"/>
    </source>
</evidence>
<dbReference type="Pfam" id="PF01553">
    <property type="entry name" value="Acyltransferase"/>
    <property type="match status" value="1"/>
</dbReference>
<keyword evidence="5" id="KW-1185">Reference proteome</keyword>
<dbReference type="STRING" id="1505727.GA0061077_1299"/>
<dbReference type="EMBL" id="FMBL01000003">
    <property type="protein sequence ID" value="SCC80651.1"/>
    <property type="molecule type" value="Genomic_DNA"/>
</dbReference>
<organism evidence="4 5">
    <name type="scientific">Bifidobacterium commune</name>
    <dbReference type="NCBI Taxonomy" id="1505727"/>
    <lineage>
        <taxon>Bacteria</taxon>
        <taxon>Bacillati</taxon>
        <taxon>Actinomycetota</taxon>
        <taxon>Actinomycetes</taxon>
        <taxon>Bifidobacteriales</taxon>
        <taxon>Bifidobacteriaceae</taxon>
        <taxon>Bifidobacterium</taxon>
    </lineage>
</organism>
<keyword evidence="1 4" id="KW-0808">Transferase</keyword>
<evidence type="ECO:0000259" key="3">
    <source>
        <dbReference type="SMART" id="SM00563"/>
    </source>
</evidence>
<dbReference type="InterPro" id="IPR002123">
    <property type="entry name" value="Plipid/glycerol_acylTrfase"/>
</dbReference>
<evidence type="ECO:0000313" key="4">
    <source>
        <dbReference type="EMBL" id="SCC80651.1"/>
    </source>
</evidence>
<sequence length="304" mass="34476">MTSKGKPSPRSAVKPLSNEQVALLAKSHHLVDPTKYYPTGPRTPNATEIAGQNPKATKRLLDGCSNVLRAHSRNYAWGLEHVPENGPFITAASHVTMYDVFVPMSALFHMGRRPRYMAKAEMMRWPIIGKWFQLVGMQPVPRRSGKAVEIEMESIDILTSGRPLTVWPEGTLTRDPLKWPMSMKPGVGVIALESSRRLGFQVPLYCAVTWGAASINHWWPWPRKNVVLCYDAALDYSDLLKDSDSWDEEPPIELADELAERIRERMETIMSEIRGERPPSAGYWDYPTMSRKPRRELTSADFTK</sequence>
<evidence type="ECO:0000256" key="1">
    <source>
        <dbReference type="ARBA" id="ARBA00022679"/>
    </source>
</evidence>
<dbReference type="CDD" id="cd07989">
    <property type="entry name" value="LPLAT_AGPAT-like"/>
    <property type="match status" value="1"/>
</dbReference>
<evidence type="ECO:0000256" key="2">
    <source>
        <dbReference type="ARBA" id="ARBA00023315"/>
    </source>
</evidence>
<reference evidence="5" key="1">
    <citation type="submission" date="2016-08" db="EMBL/GenBank/DDBJ databases">
        <authorList>
            <person name="Varghese N."/>
            <person name="Submissions Spin"/>
        </authorList>
    </citation>
    <scope>NUCLEOTIDE SEQUENCE [LARGE SCALE GENOMIC DNA]</scope>
    <source>
        <strain evidence="5">R-52791</strain>
    </source>
</reference>
<dbReference type="PANTHER" id="PTHR10434:SF11">
    <property type="entry name" value="1-ACYL-SN-GLYCEROL-3-PHOSPHATE ACYLTRANSFERASE"/>
    <property type="match status" value="1"/>
</dbReference>
<feature type="domain" description="Phospholipid/glycerol acyltransferase" evidence="3">
    <location>
        <begin position="88"/>
        <end position="212"/>
    </location>
</feature>
<dbReference type="RefSeq" id="WP_091848107.1">
    <property type="nucleotide sequence ID" value="NZ_FMBL01000003.1"/>
</dbReference>
<keyword evidence="2 4" id="KW-0012">Acyltransferase</keyword>
<dbReference type="SUPFAM" id="SSF69593">
    <property type="entry name" value="Glycerol-3-phosphate (1)-acyltransferase"/>
    <property type="match status" value="1"/>
</dbReference>
<gene>
    <name evidence="4" type="ORF">GA0061077_1299</name>
</gene>
<dbReference type="PANTHER" id="PTHR10434">
    <property type="entry name" value="1-ACYL-SN-GLYCEROL-3-PHOSPHATE ACYLTRANSFERASE"/>
    <property type="match status" value="1"/>
</dbReference>
<dbReference type="SMART" id="SM00563">
    <property type="entry name" value="PlsC"/>
    <property type="match status" value="1"/>
</dbReference>
<dbReference type="Proteomes" id="UP000242610">
    <property type="component" value="Unassembled WGS sequence"/>
</dbReference>